<dbReference type="AlphaFoldDB" id="A0A2T4VXJ1"/>
<evidence type="ECO:0000256" key="10">
    <source>
        <dbReference type="ARBA" id="ARBA00023065"/>
    </source>
</evidence>
<dbReference type="SUPFAM" id="SSF81345">
    <property type="entry name" value="ABC transporter involved in vitamin B12 uptake, BtuC"/>
    <property type="match status" value="1"/>
</dbReference>
<evidence type="ECO:0000256" key="12">
    <source>
        <dbReference type="ARBA" id="ARBA00040080"/>
    </source>
</evidence>
<comment type="caution">
    <text evidence="15">The sequence shown here is derived from an EMBL/GenBank/DDBJ whole genome shotgun (WGS) entry which is preliminary data.</text>
</comment>
<keyword evidence="6 13" id="KW-0812">Transmembrane</keyword>
<dbReference type="GO" id="GO:0055085">
    <property type="term" value="P:transmembrane transport"/>
    <property type="evidence" value="ECO:0007669"/>
    <property type="project" value="InterPro"/>
</dbReference>
<dbReference type="GO" id="GO:0043190">
    <property type="term" value="C:ATP-binding cassette (ABC) transporter complex"/>
    <property type="evidence" value="ECO:0007669"/>
    <property type="project" value="InterPro"/>
</dbReference>
<evidence type="ECO:0000256" key="11">
    <source>
        <dbReference type="ARBA" id="ARBA00023136"/>
    </source>
</evidence>
<evidence type="ECO:0000256" key="8">
    <source>
        <dbReference type="ARBA" id="ARBA00022906"/>
    </source>
</evidence>
<keyword evidence="5" id="KW-1003">Cell membrane</keyword>
<evidence type="ECO:0000256" key="6">
    <source>
        <dbReference type="ARBA" id="ARBA00022692"/>
    </source>
</evidence>
<evidence type="ECO:0000256" key="7">
    <source>
        <dbReference type="ARBA" id="ARBA00022833"/>
    </source>
</evidence>
<keyword evidence="7" id="KW-0862">Zinc</keyword>
<dbReference type="PANTHER" id="PTHR30477">
    <property type="entry name" value="ABC-TRANSPORTER METAL-BINDING PROTEIN"/>
    <property type="match status" value="1"/>
</dbReference>
<sequence>MYNEFFIRALLAGIGVVLSTGPLGCFIVWQRMAYFGDTIAHSALLGVALSLMFEAPLSLCIFFIATSTSLILIKIQKNEYLSSDSILGIIAHSTLSLGLIMLSFIDWIRSDLTSFLFGDILAVNNNDIILIWSIGIINIIILIKIWKPLLATTVNYELAKAEGINPEKNKLIFTVITALMISISIKVIGITLITSLLILPTATARRFSKCPENMVIISTIISIFGVIVGLYGSLIFDTPSGPSIIIANLLFFLFSCIPTPRKRLFNKKNM</sequence>
<dbReference type="GO" id="GO:0010043">
    <property type="term" value="P:response to zinc ion"/>
    <property type="evidence" value="ECO:0007669"/>
    <property type="project" value="TreeGrafter"/>
</dbReference>
<evidence type="ECO:0000256" key="9">
    <source>
        <dbReference type="ARBA" id="ARBA00022989"/>
    </source>
</evidence>
<dbReference type="PANTHER" id="PTHR30477:SF23">
    <property type="entry name" value="HIGH-AFFINITY ZINC UPTAKE SYSTEM MEMBRANE PROTEIN ZNUB"/>
    <property type="match status" value="1"/>
</dbReference>
<dbReference type="GO" id="GO:0006829">
    <property type="term" value="P:zinc ion transport"/>
    <property type="evidence" value="ECO:0007669"/>
    <property type="project" value="UniProtKB-KW"/>
</dbReference>
<comment type="function">
    <text evidence="1">Involved in the high-affinity zinc uptake transport system.</text>
</comment>
<evidence type="ECO:0000313" key="15">
    <source>
        <dbReference type="EMBL" id="PTL86502.1"/>
    </source>
</evidence>
<dbReference type="Gene3D" id="1.10.3470.10">
    <property type="entry name" value="ABC transporter involved in vitamin B12 uptake, BtuC"/>
    <property type="match status" value="1"/>
</dbReference>
<dbReference type="CDD" id="cd06550">
    <property type="entry name" value="TM_ABC_iron-siderophores_like"/>
    <property type="match status" value="1"/>
</dbReference>
<feature type="transmembrane region" description="Helical" evidence="14">
    <location>
        <begin position="214"/>
        <end position="236"/>
    </location>
</feature>
<dbReference type="InterPro" id="IPR037294">
    <property type="entry name" value="ABC_BtuC-like"/>
</dbReference>
<comment type="subcellular location">
    <subcellularLocation>
        <location evidence="2 13">Cell membrane</location>
        <topology evidence="2 13">Multi-pass membrane protein</topology>
    </subcellularLocation>
</comment>
<protein>
    <recommendedName>
        <fullName evidence="12">High-affinity zinc uptake system membrane protein ZnuB</fullName>
    </recommendedName>
</protein>
<evidence type="ECO:0000256" key="5">
    <source>
        <dbReference type="ARBA" id="ARBA00022475"/>
    </source>
</evidence>
<gene>
    <name evidence="15" type="ORF">C4617_01375</name>
</gene>
<name>A0A2T4VXJ1_9HYPH</name>
<evidence type="ECO:0000256" key="1">
    <source>
        <dbReference type="ARBA" id="ARBA00002313"/>
    </source>
</evidence>
<keyword evidence="8" id="KW-0864">Zinc transport</keyword>
<evidence type="ECO:0000256" key="4">
    <source>
        <dbReference type="ARBA" id="ARBA00022448"/>
    </source>
</evidence>
<reference evidence="16" key="1">
    <citation type="submission" date="2018-02" db="EMBL/GenBank/DDBJ databases">
        <title>Genome sequence of Candidatus Liberibacter europaeus.</title>
        <authorList>
            <person name="Frampton R.A."/>
            <person name="Thompson S.M."/>
            <person name="David C."/>
            <person name="Addison S.M."/>
            <person name="Smith G.R."/>
        </authorList>
    </citation>
    <scope>NUCLEOTIDE SEQUENCE [LARGE SCALE GENOMIC DNA]</scope>
</reference>
<evidence type="ECO:0000256" key="14">
    <source>
        <dbReference type="SAM" id="Phobius"/>
    </source>
</evidence>
<feature type="transmembrane region" description="Helical" evidence="14">
    <location>
        <begin position="171"/>
        <end position="202"/>
    </location>
</feature>
<evidence type="ECO:0000256" key="3">
    <source>
        <dbReference type="ARBA" id="ARBA00008034"/>
    </source>
</evidence>
<dbReference type="InterPro" id="IPR001626">
    <property type="entry name" value="ABC_TroCD"/>
</dbReference>
<evidence type="ECO:0000313" key="16">
    <source>
        <dbReference type="Proteomes" id="UP000240811"/>
    </source>
</evidence>
<dbReference type="Pfam" id="PF00950">
    <property type="entry name" value="ABC-3"/>
    <property type="match status" value="1"/>
</dbReference>
<keyword evidence="4 13" id="KW-0813">Transport</keyword>
<keyword evidence="11 14" id="KW-0472">Membrane</keyword>
<dbReference type="Proteomes" id="UP000240811">
    <property type="component" value="Unassembled WGS sequence"/>
</dbReference>
<feature type="transmembrane region" description="Helical" evidence="14">
    <location>
        <begin position="41"/>
        <end position="65"/>
    </location>
</feature>
<dbReference type="EMBL" id="PSQJ01000002">
    <property type="protein sequence ID" value="PTL86502.1"/>
    <property type="molecule type" value="Genomic_DNA"/>
</dbReference>
<feature type="transmembrane region" description="Helical" evidence="14">
    <location>
        <begin position="85"/>
        <end position="108"/>
    </location>
</feature>
<feature type="transmembrane region" description="Helical" evidence="14">
    <location>
        <begin position="6"/>
        <end position="29"/>
    </location>
</feature>
<proteinExistence type="inferred from homology"/>
<evidence type="ECO:0000256" key="13">
    <source>
        <dbReference type="RuleBase" id="RU003943"/>
    </source>
</evidence>
<keyword evidence="10" id="KW-0406">Ion transport</keyword>
<accession>A0A2T4VXJ1</accession>
<feature type="transmembrane region" description="Helical" evidence="14">
    <location>
        <begin position="242"/>
        <end position="260"/>
    </location>
</feature>
<comment type="similarity">
    <text evidence="3 13">Belongs to the ABC-3 integral membrane protein family.</text>
</comment>
<organism evidence="15 16">
    <name type="scientific">Candidatus Liberibacter europaeus</name>
    <dbReference type="NCBI Taxonomy" id="744859"/>
    <lineage>
        <taxon>Bacteria</taxon>
        <taxon>Pseudomonadati</taxon>
        <taxon>Pseudomonadota</taxon>
        <taxon>Alphaproteobacteria</taxon>
        <taxon>Hyphomicrobiales</taxon>
        <taxon>Rhizobiaceae</taxon>
        <taxon>Liberibacter</taxon>
    </lineage>
</organism>
<keyword evidence="9 14" id="KW-1133">Transmembrane helix</keyword>
<evidence type="ECO:0000256" key="2">
    <source>
        <dbReference type="ARBA" id="ARBA00004651"/>
    </source>
</evidence>
<feature type="transmembrane region" description="Helical" evidence="14">
    <location>
        <begin position="128"/>
        <end position="146"/>
    </location>
</feature>